<dbReference type="PANTHER" id="PTHR30589:SF0">
    <property type="entry name" value="PHOSPHATIDYLGLYCEROL--PROLIPOPROTEIN DIACYLGLYCERYL TRANSFERASE"/>
    <property type="match status" value="1"/>
</dbReference>
<evidence type="ECO:0000256" key="4">
    <source>
        <dbReference type="ARBA" id="ARBA00022692"/>
    </source>
</evidence>
<feature type="transmembrane region" description="Helical" evidence="7">
    <location>
        <begin position="117"/>
        <end position="137"/>
    </location>
</feature>
<evidence type="ECO:0000256" key="6">
    <source>
        <dbReference type="ARBA" id="ARBA00023136"/>
    </source>
</evidence>
<feature type="transmembrane region" description="Helical" evidence="7">
    <location>
        <begin position="92"/>
        <end position="110"/>
    </location>
</feature>
<gene>
    <name evidence="8" type="ORF">FKZ61_07620</name>
</gene>
<comment type="caution">
    <text evidence="8">The sequence shown here is derived from an EMBL/GenBank/DDBJ whole genome shotgun (WGS) entry which is preliminary data.</text>
</comment>
<dbReference type="Proteomes" id="UP000317371">
    <property type="component" value="Unassembled WGS sequence"/>
</dbReference>
<dbReference type="InterPro" id="IPR001640">
    <property type="entry name" value="Lgt"/>
</dbReference>
<dbReference type="OrthoDB" id="157061at2"/>
<evidence type="ECO:0000256" key="5">
    <source>
        <dbReference type="ARBA" id="ARBA00022989"/>
    </source>
</evidence>
<evidence type="ECO:0000256" key="7">
    <source>
        <dbReference type="SAM" id="Phobius"/>
    </source>
</evidence>
<name>A0A540VI31_9CHLR</name>
<dbReference type="EMBL" id="VIGC01000008">
    <property type="protein sequence ID" value="TQE96352.1"/>
    <property type="molecule type" value="Genomic_DNA"/>
</dbReference>
<dbReference type="RefSeq" id="WP_141609497.1">
    <property type="nucleotide sequence ID" value="NZ_VIGC02000008.1"/>
</dbReference>
<reference evidence="8 9" key="1">
    <citation type="submission" date="2019-06" db="EMBL/GenBank/DDBJ databases">
        <title>Genome sequence of Litorilinea aerophila BAA-2444.</title>
        <authorList>
            <person name="Maclea K.S."/>
            <person name="Maurais E.G."/>
            <person name="Iannazzi L.C."/>
        </authorList>
    </citation>
    <scope>NUCLEOTIDE SEQUENCE [LARGE SCALE GENOMIC DNA]</scope>
    <source>
        <strain evidence="8 9">ATCC BAA-2444</strain>
    </source>
</reference>
<keyword evidence="2" id="KW-1003">Cell membrane</keyword>
<comment type="similarity">
    <text evidence="1">Belongs to the Lgt family.</text>
</comment>
<protein>
    <recommendedName>
        <fullName evidence="10">Prolipoprotein diacylglyceryl transferase</fullName>
    </recommendedName>
</protein>
<keyword evidence="9" id="KW-1185">Reference proteome</keyword>
<dbReference type="GO" id="GO:0005886">
    <property type="term" value="C:plasma membrane"/>
    <property type="evidence" value="ECO:0007669"/>
    <property type="project" value="InterPro"/>
</dbReference>
<feature type="transmembrane region" description="Helical" evidence="7">
    <location>
        <begin position="225"/>
        <end position="244"/>
    </location>
</feature>
<feature type="transmembrane region" description="Helical" evidence="7">
    <location>
        <begin position="166"/>
        <end position="183"/>
    </location>
</feature>
<feature type="transmembrane region" description="Helical" evidence="7">
    <location>
        <begin position="6"/>
        <end position="29"/>
    </location>
</feature>
<accession>A0A540VI31</accession>
<evidence type="ECO:0000313" key="8">
    <source>
        <dbReference type="EMBL" id="TQE96352.1"/>
    </source>
</evidence>
<dbReference type="PANTHER" id="PTHR30589">
    <property type="entry name" value="PROLIPOPROTEIN DIACYLGLYCERYL TRANSFERASE"/>
    <property type="match status" value="1"/>
</dbReference>
<dbReference type="Pfam" id="PF01790">
    <property type="entry name" value="LGT"/>
    <property type="match status" value="1"/>
</dbReference>
<evidence type="ECO:0000256" key="3">
    <source>
        <dbReference type="ARBA" id="ARBA00022679"/>
    </source>
</evidence>
<evidence type="ECO:0008006" key="10">
    <source>
        <dbReference type="Google" id="ProtNLM"/>
    </source>
</evidence>
<keyword evidence="6 7" id="KW-0472">Membrane</keyword>
<organism evidence="8 9">
    <name type="scientific">Litorilinea aerophila</name>
    <dbReference type="NCBI Taxonomy" id="1204385"/>
    <lineage>
        <taxon>Bacteria</taxon>
        <taxon>Bacillati</taxon>
        <taxon>Chloroflexota</taxon>
        <taxon>Caldilineae</taxon>
        <taxon>Caldilineales</taxon>
        <taxon>Caldilineaceae</taxon>
        <taxon>Litorilinea</taxon>
    </lineage>
</organism>
<sequence length="262" mass="28471">MWPVLHFLGLTLPVAPLAALLAFAVGSEVGSRTIRRFAGKEKVAASWSEAFNNATFVGLLAGLVAARVAYAMRYFDLYLAEPTLLFSLRPGTLAWWPGIGFGAAVVVFYSRRHQLPLAVIADAGAMGALAALVIWNLGQFLTGDAYGVPAEVPWAVQLWGEARHPVQLYVAGALLVGLAVLWWQRQDVRPGQLFWKALLVYGAVELFFTAFRANPTTWGPGIRTAQVYALLAILTAMYVLSYYARPPHLEGAPKVDESVNGL</sequence>
<dbReference type="GO" id="GO:0008961">
    <property type="term" value="F:phosphatidylglycerol-prolipoprotein diacylglyceryl transferase activity"/>
    <property type="evidence" value="ECO:0007669"/>
    <property type="project" value="InterPro"/>
</dbReference>
<keyword evidence="3" id="KW-0808">Transferase</keyword>
<dbReference type="GO" id="GO:0042158">
    <property type="term" value="P:lipoprotein biosynthetic process"/>
    <property type="evidence" value="ECO:0007669"/>
    <property type="project" value="InterPro"/>
</dbReference>
<dbReference type="InParanoid" id="A0A540VI31"/>
<feature type="transmembrane region" description="Helical" evidence="7">
    <location>
        <begin position="195"/>
        <end position="213"/>
    </location>
</feature>
<keyword evidence="4 7" id="KW-0812">Transmembrane</keyword>
<feature type="transmembrane region" description="Helical" evidence="7">
    <location>
        <begin position="50"/>
        <end position="72"/>
    </location>
</feature>
<evidence type="ECO:0000256" key="1">
    <source>
        <dbReference type="ARBA" id="ARBA00007150"/>
    </source>
</evidence>
<proteinExistence type="inferred from homology"/>
<evidence type="ECO:0000256" key="2">
    <source>
        <dbReference type="ARBA" id="ARBA00022475"/>
    </source>
</evidence>
<keyword evidence="5 7" id="KW-1133">Transmembrane helix</keyword>
<dbReference type="AlphaFoldDB" id="A0A540VI31"/>
<evidence type="ECO:0000313" key="9">
    <source>
        <dbReference type="Proteomes" id="UP000317371"/>
    </source>
</evidence>